<dbReference type="RefSeq" id="WP_085275248.1">
    <property type="nucleotide sequence ID" value="NZ_FXAG01000003.1"/>
</dbReference>
<dbReference type="EMBL" id="FXAG01000003">
    <property type="protein sequence ID" value="SMF04017.1"/>
    <property type="molecule type" value="Genomic_DNA"/>
</dbReference>
<dbReference type="Proteomes" id="UP000192920">
    <property type="component" value="Unassembled WGS sequence"/>
</dbReference>
<reference evidence="3" key="1">
    <citation type="submission" date="2017-04" db="EMBL/GenBank/DDBJ databases">
        <authorList>
            <person name="Varghese N."/>
            <person name="Submissions S."/>
        </authorList>
    </citation>
    <scope>NUCLEOTIDE SEQUENCE [LARGE SCALE GENOMIC DNA]</scope>
    <source>
        <strain evidence="3">DSM 22618</strain>
    </source>
</reference>
<gene>
    <name evidence="2" type="ORF">SAMN02745746_00919</name>
</gene>
<sequence length="192" mass="20870">MSGVRGRPPGLPKAPNSGRKKGAKNSKPIAPEAVREQLRTEIFQTYLAMGGVKWLEQIAKEHPLAFLSQCFSRIAPPVPKPEEAVPATVVNVNNLSDFEAARYVAFMLAQAIHAQDSPLPARTIEHQPAKPVPPPPYEPPAAAPIDVSTDSLEEQARQAAARELVANTIEQDMTTYHGSAAEQGIKKRRNLI</sequence>
<feature type="region of interest" description="Disordered" evidence="1">
    <location>
        <begin position="1"/>
        <end position="32"/>
    </location>
</feature>
<keyword evidence="3" id="KW-1185">Reference proteome</keyword>
<protein>
    <submittedName>
        <fullName evidence="2">Uncharacterized protein</fullName>
    </submittedName>
</protein>
<dbReference type="STRING" id="1123014.SAMN02745746_00919"/>
<accession>A0A1Y6BDR3</accession>
<evidence type="ECO:0000313" key="2">
    <source>
        <dbReference type="EMBL" id="SMF04017.1"/>
    </source>
</evidence>
<proteinExistence type="predicted"/>
<name>A0A1Y6BDR3_9NEIS</name>
<organism evidence="2 3">
    <name type="scientific">Pseudogulbenkiania subflava DSM 22618</name>
    <dbReference type="NCBI Taxonomy" id="1123014"/>
    <lineage>
        <taxon>Bacteria</taxon>
        <taxon>Pseudomonadati</taxon>
        <taxon>Pseudomonadota</taxon>
        <taxon>Betaproteobacteria</taxon>
        <taxon>Neisseriales</taxon>
        <taxon>Chromobacteriaceae</taxon>
        <taxon>Pseudogulbenkiania</taxon>
    </lineage>
</organism>
<dbReference type="AlphaFoldDB" id="A0A1Y6BDR3"/>
<evidence type="ECO:0000256" key="1">
    <source>
        <dbReference type="SAM" id="MobiDB-lite"/>
    </source>
</evidence>
<evidence type="ECO:0000313" key="3">
    <source>
        <dbReference type="Proteomes" id="UP000192920"/>
    </source>
</evidence>